<dbReference type="PANTHER" id="PTHR47245:SF2">
    <property type="entry name" value="PEPTIDYL-PROLYL CIS-TRANS ISOMERASE HP_0175-RELATED"/>
    <property type="match status" value="1"/>
</dbReference>
<dbReference type="EMBL" id="ABCS01000214">
    <property type="protein sequence ID" value="EDM73556.1"/>
    <property type="molecule type" value="Genomic_DNA"/>
</dbReference>
<dbReference type="RefSeq" id="WP_006977286.1">
    <property type="nucleotide sequence ID" value="NZ_ABCS01000214.1"/>
</dbReference>
<feature type="domain" description="PpiC" evidence="1">
    <location>
        <begin position="123"/>
        <end position="250"/>
    </location>
</feature>
<comment type="caution">
    <text evidence="2">The sequence shown here is derived from an EMBL/GenBank/DDBJ whole genome shotgun (WGS) entry which is preliminary data.</text>
</comment>
<accession>A6GKQ0</accession>
<proteinExistence type="predicted"/>
<dbReference type="OrthoDB" id="196786at2"/>
<dbReference type="STRING" id="391625.PPSIR1_08501"/>
<dbReference type="InterPro" id="IPR050245">
    <property type="entry name" value="PrsA_foldase"/>
</dbReference>
<keyword evidence="3" id="KW-1185">Reference proteome</keyword>
<dbReference type="GO" id="GO:0003755">
    <property type="term" value="F:peptidyl-prolyl cis-trans isomerase activity"/>
    <property type="evidence" value="ECO:0007669"/>
    <property type="project" value="InterPro"/>
</dbReference>
<reference evidence="2 3" key="1">
    <citation type="submission" date="2007-06" db="EMBL/GenBank/DDBJ databases">
        <authorList>
            <person name="Shimkets L."/>
            <person name="Ferriera S."/>
            <person name="Johnson J."/>
            <person name="Kravitz S."/>
            <person name="Beeson K."/>
            <person name="Sutton G."/>
            <person name="Rogers Y.-H."/>
            <person name="Friedman R."/>
            <person name="Frazier M."/>
            <person name="Venter J.C."/>
        </authorList>
    </citation>
    <scope>NUCLEOTIDE SEQUENCE [LARGE SCALE GENOMIC DNA]</scope>
    <source>
        <strain evidence="2 3">SIR-1</strain>
    </source>
</reference>
<dbReference type="eggNOG" id="COG0760">
    <property type="taxonomic scope" value="Bacteria"/>
</dbReference>
<dbReference type="PANTHER" id="PTHR47245">
    <property type="entry name" value="PEPTIDYLPROLYL ISOMERASE"/>
    <property type="match status" value="1"/>
</dbReference>
<name>A6GKQ0_9BACT</name>
<gene>
    <name evidence="2" type="ORF">PPSIR1_08501</name>
</gene>
<dbReference type="InterPro" id="IPR000297">
    <property type="entry name" value="PPIase_PpiC"/>
</dbReference>
<protein>
    <recommendedName>
        <fullName evidence="1">PpiC domain-containing protein</fullName>
    </recommendedName>
</protein>
<evidence type="ECO:0000313" key="3">
    <source>
        <dbReference type="Proteomes" id="UP000005801"/>
    </source>
</evidence>
<evidence type="ECO:0000313" key="2">
    <source>
        <dbReference type="EMBL" id="EDM73556.1"/>
    </source>
</evidence>
<dbReference type="Proteomes" id="UP000005801">
    <property type="component" value="Unassembled WGS sequence"/>
</dbReference>
<evidence type="ECO:0000259" key="1">
    <source>
        <dbReference type="Pfam" id="PF13145"/>
    </source>
</evidence>
<dbReference type="AlphaFoldDB" id="A6GKQ0"/>
<sequence>MTDASQGGRWRREPLIPFALAGALLFGLFALAGEGEGEGGALDRRVVVTAATQGRIAEQQQRRLGREPSPEELDAAIREWADAELLYREARALELDRGDPIVRRRLLQKMQFVLEEEEAVAEPSDERLAEWIAAHADRFEQAPRVALTHVFLAAPARQREAPEAELTRLEQALAEGADPSTLGEAFVLGQELEAKSAVDLNRQFGQKFGDAVLALEDDGRWHRLRSLYGWHLVHVDERFPGRLAGVDEVRSQAREGVMAEARERARVEALDRLRARYEIVVEGD</sequence>
<organism evidence="2 3">
    <name type="scientific">Plesiocystis pacifica SIR-1</name>
    <dbReference type="NCBI Taxonomy" id="391625"/>
    <lineage>
        <taxon>Bacteria</taxon>
        <taxon>Pseudomonadati</taxon>
        <taxon>Myxococcota</taxon>
        <taxon>Polyangia</taxon>
        <taxon>Nannocystales</taxon>
        <taxon>Nannocystaceae</taxon>
        <taxon>Plesiocystis</taxon>
    </lineage>
</organism>
<dbReference type="Pfam" id="PF13145">
    <property type="entry name" value="Rotamase_2"/>
    <property type="match status" value="1"/>
</dbReference>